<dbReference type="Proteomes" id="UP000598174">
    <property type="component" value="Unassembled WGS sequence"/>
</dbReference>
<dbReference type="EMBL" id="BOMM01000070">
    <property type="protein sequence ID" value="GIE15620.1"/>
    <property type="molecule type" value="Genomic_DNA"/>
</dbReference>
<sequence>MQAIAEYADEVAGGDTGGWRAAAPRAVQLIEHRHPTVDLSHRLPLTQILLQTGALITYGLAARDGVDPGALSPLAVSA</sequence>
<protein>
    <submittedName>
        <fullName evidence="1">Uncharacterized protein</fullName>
    </submittedName>
</protein>
<name>A0A919J8B1_9ACTN</name>
<accession>A0A919J8B1</accession>
<comment type="caution">
    <text evidence="1">The sequence shown here is derived from an EMBL/GenBank/DDBJ whole genome shotgun (WGS) entry which is preliminary data.</text>
</comment>
<proteinExistence type="predicted"/>
<evidence type="ECO:0000313" key="2">
    <source>
        <dbReference type="Proteomes" id="UP000598174"/>
    </source>
</evidence>
<dbReference type="RefSeq" id="WP_203821984.1">
    <property type="nucleotide sequence ID" value="NZ_BAAABP010000015.1"/>
</dbReference>
<reference evidence="1" key="1">
    <citation type="submission" date="2021-01" db="EMBL/GenBank/DDBJ databases">
        <title>Whole genome shotgun sequence of Actinoplanes ferrugineus NBRC 15555.</title>
        <authorList>
            <person name="Komaki H."/>
            <person name="Tamura T."/>
        </authorList>
    </citation>
    <scope>NUCLEOTIDE SEQUENCE</scope>
    <source>
        <strain evidence="1">NBRC 15555</strain>
    </source>
</reference>
<dbReference type="AlphaFoldDB" id="A0A919J8B1"/>
<keyword evidence="2" id="KW-1185">Reference proteome</keyword>
<organism evidence="1 2">
    <name type="scientific">Paractinoplanes ferrugineus</name>
    <dbReference type="NCBI Taxonomy" id="113564"/>
    <lineage>
        <taxon>Bacteria</taxon>
        <taxon>Bacillati</taxon>
        <taxon>Actinomycetota</taxon>
        <taxon>Actinomycetes</taxon>
        <taxon>Micromonosporales</taxon>
        <taxon>Micromonosporaceae</taxon>
        <taxon>Paractinoplanes</taxon>
    </lineage>
</organism>
<evidence type="ECO:0000313" key="1">
    <source>
        <dbReference type="EMBL" id="GIE15620.1"/>
    </source>
</evidence>
<gene>
    <name evidence="1" type="ORF">Afe05nite_74600</name>
</gene>